<protein>
    <submittedName>
        <fullName evidence="1">Uncharacterized protein</fullName>
    </submittedName>
</protein>
<proteinExistence type="predicted"/>
<accession>A0A0F9J8F9</accession>
<reference evidence="1" key="1">
    <citation type="journal article" date="2015" name="Nature">
        <title>Complex archaea that bridge the gap between prokaryotes and eukaryotes.</title>
        <authorList>
            <person name="Spang A."/>
            <person name="Saw J.H."/>
            <person name="Jorgensen S.L."/>
            <person name="Zaremba-Niedzwiedzka K."/>
            <person name="Martijn J."/>
            <person name="Lind A.E."/>
            <person name="van Eijk R."/>
            <person name="Schleper C."/>
            <person name="Guy L."/>
            <person name="Ettema T.J."/>
        </authorList>
    </citation>
    <scope>NUCLEOTIDE SEQUENCE</scope>
</reference>
<comment type="caution">
    <text evidence="1">The sequence shown here is derived from an EMBL/GenBank/DDBJ whole genome shotgun (WGS) entry which is preliminary data.</text>
</comment>
<dbReference type="EMBL" id="LAZR01018685">
    <property type="protein sequence ID" value="KKL95397.1"/>
    <property type="molecule type" value="Genomic_DNA"/>
</dbReference>
<sequence>MKCSNCGNKLTGYVCENCGWDDSNKYANGSELREQAIKFVKNSMDIVTKISLLDQECEFKNNHGVHCLPLDTK</sequence>
<organism evidence="1">
    <name type="scientific">marine sediment metagenome</name>
    <dbReference type="NCBI Taxonomy" id="412755"/>
    <lineage>
        <taxon>unclassified sequences</taxon>
        <taxon>metagenomes</taxon>
        <taxon>ecological metagenomes</taxon>
    </lineage>
</organism>
<gene>
    <name evidence="1" type="ORF">LCGC14_1855020</name>
</gene>
<name>A0A0F9J8F9_9ZZZZ</name>
<dbReference type="AlphaFoldDB" id="A0A0F9J8F9"/>
<evidence type="ECO:0000313" key="1">
    <source>
        <dbReference type="EMBL" id="KKL95397.1"/>
    </source>
</evidence>